<gene>
    <name evidence="3" type="primary">LOC101503043</name>
</gene>
<dbReference type="eggNOG" id="ENOG502S0SS">
    <property type="taxonomic scope" value="Eukaryota"/>
</dbReference>
<dbReference type="Proteomes" id="UP000087171">
    <property type="component" value="Chromosome Ca3"/>
</dbReference>
<dbReference type="RefSeq" id="XP_004493662.1">
    <property type="nucleotide sequence ID" value="XM_004493605.3"/>
</dbReference>
<reference evidence="3" key="2">
    <citation type="submission" date="2025-08" db="UniProtKB">
        <authorList>
            <consortium name="RefSeq"/>
        </authorList>
    </citation>
    <scope>IDENTIFICATION</scope>
    <source>
        <tissue evidence="3">Etiolated seedlings</tissue>
    </source>
</reference>
<reference evidence="2" key="1">
    <citation type="journal article" date="2013" name="Nat. Biotechnol.">
        <title>Draft genome sequence of chickpea (Cicer arietinum) provides a resource for trait improvement.</title>
        <authorList>
            <person name="Varshney R.K."/>
            <person name="Song C."/>
            <person name="Saxena R.K."/>
            <person name="Azam S."/>
            <person name="Yu S."/>
            <person name="Sharpe A.G."/>
            <person name="Cannon S."/>
            <person name="Baek J."/>
            <person name="Rosen B.D."/>
            <person name="Tar'an B."/>
            <person name="Millan T."/>
            <person name="Zhang X."/>
            <person name="Ramsay L.D."/>
            <person name="Iwata A."/>
            <person name="Wang Y."/>
            <person name="Nelson W."/>
            <person name="Farmer A.D."/>
            <person name="Gaur P.M."/>
            <person name="Soderlund C."/>
            <person name="Penmetsa R.V."/>
            <person name="Xu C."/>
            <person name="Bharti A.K."/>
            <person name="He W."/>
            <person name="Winter P."/>
            <person name="Zhao S."/>
            <person name="Hane J.K."/>
            <person name="Carrasquilla-Garcia N."/>
            <person name="Condie J.A."/>
            <person name="Upadhyaya H.D."/>
            <person name="Luo M.C."/>
            <person name="Thudi M."/>
            <person name="Gowda C.L."/>
            <person name="Singh N.P."/>
            <person name="Lichtenzveig J."/>
            <person name="Gali K.K."/>
            <person name="Rubio J."/>
            <person name="Nadarajan N."/>
            <person name="Dolezel J."/>
            <person name="Bansal K.C."/>
            <person name="Xu X."/>
            <person name="Edwards D."/>
            <person name="Zhang G."/>
            <person name="Kahl G."/>
            <person name="Gil J."/>
            <person name="Singh K.B."/>
            <person name="Datta S.K."/>
            <person name="Jackson S.A."/>
            <person name="Wang J."/>
            <person name="Cook D.R."/>
        </authorList>
    </citation>
    <scope>NUCLEOTIDE SEQUENCE [LARGE SCALE GENOMIC DNA]</scope>
    <source>
        <strain evidence="2">cv. CDC Frontier</strain>
    </source>
</reference>
<dbReference type="GeneID" id="101503043"/>
<evidence type="ECO:0000313" key="2">
    <source>
        <dbReference type="Proteomes" id="UP000087171"/>
    </source>
</evidence>
<dbReference type="AlphaFoldDB" id="A0A1S2XS16"/>
<feature type="compositionally biased region" description="Basic and acidic residues" evidence="1">
    <location>
        <begin position="47"/>
        <end position="56"/>
    </location>
</feature>
<keyword evidence="2" id="KW-1185">Reference proteome</keyword>
<organism evidence="2 3">
    <name type="scientific">Cicer arietinum</name>
    <name type="common">Chickpea</name>
    <name type="synonym">Garbanzo</name>
    <dbReference type="NCBI Taxonomy" id="3827"/>
    <lineage>
        <taxon>Eukaryota</taxon>
        <taxon>Viridiplantae</taxon>
        <taxon>Streptophyta</taxon>
        <taxon>Embryophyta</taxon>
        <taxon>Tracheophyta</taxon>
        <taxon>Spermatophyta</taxon>
        <taxon>Magnoliopsida</taxon>
        <taxon>eudicotyledons</taxon>
        <taxon>Gunneridae</taxon>
        <taxon>Pentapetalae</taxon>
        <taxon>rosids</taxon>
        <taxon>fabids</taxon>
        <taxon>Fabales</taxon>
        <taxon>Fabaceae</taxon>
        <taxon>Papilionoideae</taxon>
        <taxon>50 kb inversion clade</taxon>
        <taxon>NPAAA clade</taxon>
        <taxon>Hologalegina</taxon>
        <taxon>IRL clade</taxon>
        <taxon>Cicereae</taxon>
        <taxon>Cicer</taxon>
    </lineage>
</organism>
<protein>
    <submittedName>
        <fullName evidence="3">Uncharacterized protein LOC101503043 isoform X1</fullName>
    </submittedName>
</protein>
<evidence type="ECO:0000313" key="3">
    <source>
        <dbReference type="RefSeq" id="XP_004493662.1"/>
    </source>
</evidence>
<dbReference type="PANTHER" id="PTHR33356">
    <property type="entry name" value="TIP41-LIKE PROTEIN"/>
    <property type="match status" value="1"/>
</dbReference>
<accession>A0A1S2XS16</accession>
<proteinExistence type="predicted"/>
<name>A0A1S2XS16_CICAR</name>
<dbReference type="PaxDb" id="3827-XP_004493662.1"/>
<dbReference type="PANTHER" id="PTHR33356:SF13">
    <property type="entry name" value="DUF4005 DOMAIN-CONTAINING PROTEIN"/>
    <property type="match status" value="1"/>
</dbReference>
<feature type="compositionally biased region" description="Low complexity" evidence="1">
    <location>
        <begin position="57"/>
        <end position="67"/>
    </location>
</feature>
<dbReference type="OrthoDB" id="1931548at2759"/>
<feature type="region of interest" description="Disordered" evidence="1">
    <location>
        <begin position="36"/>
        <end position="75"/>
    </location>
</feature>
<evidence type="ECO:0000256" key="1">
    <source>
        <dbReference type="SAM" id="MobiDB-lite"/>
    </source>
</evidence>
<dbReference type="KEGG" id="cam:101503043"/>
<sequence>MSTLHEDGEVDFEEGIIWLPSHVLDQACDSKCSVNMRNGQQKHQRQDRRSLPRESHSQYSKFPSSSSFQRPKHATGGPGMQALFLDYGQKSCGTGVFLPQKAGTKPTKKPACAPVLLPARVIQALNIKVHTFGLHISPPQVSKYNIRCEEVYTNESTKKIIDRKYGLCQSSSPDIFLPKEWTY</sequence>
<dbReference type="STRING" id="3827.A0A1S2XS16"/>